<keyword evidence="3" id="KW-1185">Reference proteome</keyword>
<feature type="compositionally biased region" description="Basic and acidic residues" evidence="1">
    <location>
        <begin position="1"/>
        <end position="10"/>
    </location>
</feature>
<proteinExistence type="predicted"/>
<dbReference type="AlphaFoldDB" id="A0A6I8M666"/>
<evidence type="ECO:0000313" key="3">
    <source>
        <dbReference type="Proteomes" id="UP000399805"/>
    </source>
</evidence>
<organism evidence="2 3">
    <name type="scientific">Amycolatopsis camponoti</name>
    <dbReference type="NCBI Taxonomy" id="2606593"/>
    <lineage>
        <taxon>Bacteria</taxon>
        <taxon>Bacillati</taxon>
        <taxon>Actinomycetota</taxon>
        <taxon>Actinomycetes</taxon>
        <taxon>Pseudonocardiales</taxon>
        <taxon>Pseudonocardiaceae</taxon>
        <taxon>Amycolatopsis</taxon>
    </lineage>
</organism>
<evidence type="ECO:0000313" key="2">
    <source>
        <dbReference type="EMBL" id="VVJ23127.1"/>
    </source>
</evidence>
<gene>
    <name evidence="2" type="ORF">AA23TX_08030</name>
</gene>
<reference evidence="2 3" key="1">
    <citation type="submission" date="2019-09" db="EMBL/GenBank/DDBJ databases">
        <authorList>
            <person name="Leyn A S."/>
        </authorList>
    </citation>
    <scope>NUCLEOTIDE SEQUENCE [LARGE SCALE GENOMIC DNA]</scope>
    <source>
        <strain evidence="2">AA231_1</strain>
    </source>
</reference>
<name>A0A6I8M666_9PSEU</name>
<dbReference type="EMBL" id="CABVGP010000003">
    <property type="protein sequence ID" value="VVJ23127.1"/>
    <property type="molecule type" value="Genomic_DNA"/>
</dbReference>
<sequence>MRVPSQDHLRITRSSRQSEQTALFGDLSGGATKVPVVRSGGAPSTVDPVDNPVDEFGEFVRKPYFTT</sequence>
<protein>
    <submittedName>
        <fullName evidence="2">Uncharacterized protein</fullName>
    </submittedName>
</protein>
<feature type="compositionally biased region" description="Polar residues" evidence="1">
    <location>
        <begin position="12"/>
        <end position="21"/>
    </location>
</feature>
<feature type="region of interest" description="Disordered" evidence="1">
    <location>
        <begin position="1"/>
        <end position="33"/>
    </location>
</feature>
<dbReference type="Proteomes" id="UP000399805">
    <property type="component" value="Unassembled WGS sequence"/>
</dbReference>
<accession>A0A6I8M666</accession>
<evidence type="ECO:0000256" key="1">
    <source>
        <dbReference type="SAM" id="MobiDB-lite"/>
    </source>
</evidence>